<evidence type="ECO:0000256" key="1">
    <source>
        <dbReference type="SAM" id="MobiDB-lite"/>
    </source>
</evidence>
<feature type="region of interest" description="Disordered" evidence="1">
    <location>
        <begin position="1"/>
        <end position="23"/>
    </location>
</feature>
<dbReference type="Proteomes" id="UP000053477">
    <property type="component" value="Unassembled WGS sequence"/>
</dbReference>
<accession>A0A0H2S9R7</accession>
<sequence length="317" mass="33003">MASLSRARSGSTTGVVDLDLSDERASQLLEDVSLDDVEEHMDTVQADLDALLSPPPTKTSMTNGIASPGATSSNPRSSTTSFAESEGVVDVDAGRFSNVPLSASSQGSERGSPRGFTSPPMRASGGGKKSGVLKELKLNGGARSPSPAQTHRAAGSNASLMSVARSPSPLNPSKSSTSVPASGTTGNKPPARLISHKKSASLASLTSLASSRTLASHDLANDKGRNRMSSGNLPFLLQRLEKSQLIGEGKDATKAKDEHLKMKEEFARIKSTGAPDRPTSIDLNDIDTLKGQANGVIDEQIDWGVHDISCAISQIKS</sequence>
<evidence type="ECO:0000313" key="3">
    <source>
        <dbReference type="Proteomes" id="UP000053477"/>
    </source>
</evidence>
<feature type="compositionally biased region" description="Polar residues" evidence="1">
    <location>
        <begin position="1"/>
        <end position="14"/>
    </location>
</feature>
<name>A0A0H2S9R7_9AGAM</name>
<dbReference type="EMBL" id="KQ085895">
    <property type="protein sequence ID" value="KLO18428.1"/>
    <property type="molecule type" value="Genomic_DNA"/>
</dbReference>
<dbReference type="InParanoid" id="A0A0H2S9R7"/>
<proteinExistence type="predicted"/>
<protein>
    <submittedName>
        <fullName evidence="2">Uncharacterized protein</fullName>
    </submittedName>
</protein>
<reference evidence="2 3" key="1">
    <citation type="submission" date="2015-04" db="EMBL/GenBank/DDBJ databases">
        <title>Complete genome sequence of Schizopora paradoxa KUC8140, a cosmopolitan wood degrader in East Asia.</title>
        <authorList>
            <consortium name="DOE Joint Genome Institute"/>
            <person name="Min B."/>
            <person name="Park H."/>
            <person name="Jang Y."/>
            <person name="Kim J.-J."/>
            <person name="Kim K.H."/>
            <person name="Pangilinan J."/>
            <person name="Lipzen A."/>
            <person name="Riley R."/>
            <person name="Grigoriev I.V."/>
            <person name="Spatafora J.W."/>
            <person name="Choi I.-G."/>
        </authorList>
    </citation>
    <scope>NUCLEOTIDE SEQUENCE [LARGE SCALE GENOMIC DNA]</scope>
    <source>
        <strain evidence="2 3">KUC8140</strain>
    </source>
</reference>
<feature type="compositionally biased region" description="Polar residues" evidence="1">
    <location>
        <begin position="58"/>
        <end position="83"/>
    </location>
</feature>
<keyword evidence="3" id="KW-1185">Reference proteome</keyword>
<feature type="region of interest" description="Disordered" evidence="1">
    <location>
        <begin position="45"/>
        <end position="192"/>
    </location>
</feature>
<evidence type="ECO:0000313" key="2">
    <source>
        <dbReference type="EMBL" id="KLO18428.1"/>
    </source>
</evidence>
<organism evidence="2 3">
    <name type="scientific">Schizopora paradoxa</name>
    <dbReference type="NCBI Taxonomy" id="27342"/>
    <lineage>
        <taxon>Eukaryota</taxon>
        <taxon>Fungi</taxon>
        <taxon>Dikarya</taxon>
        <taxon>Basidiomycota</taxon>
        <taxon>Agaricomycotina</taxon>
        <taxon>Agaricomycetes</taxon>
        <taxon>Hymenochaetales</taxon>
        <taxon>Schizoporaceae</taxon>
        <taxon>Schizopora</taxon>
    </lineage>
</organism>
<feature type="compositionally biased region" description="Polar residues" evidence="1">
    <location>
        <begin position="171"/>
        <end position="187"/>
    </location>
</feature>
<feature type="compositionally biased region" description="Polar residues" evidence="1">
    <location>
        <begin position="99"/>
        <end position="109"/>
    </location>
</feature>
<gene>
    <name evidence="2" type="ORF">SCHPADRAFT_124601</name>
</gene>
<dbReference type="AlphaFoldDB" id="A0A0H2S9R7"/>